<proteinExistence type="predicted"/>
<dbReference type="RefSeq" id="WP_163483764.1">
    <property type="nucleotide sequence ID" value="NZ_JAAGWF010000027.1"/>
</dbReference>
<evidence type="ECO:0000313" key="2">
    <source>
        <dbReference type="Proteomes" id="UP000470246"/>
    </source>
</evidence>
<organism evidence="1 2">
    <name type="scientific">Geodermatophilus sabuli</name>
    <dbReference type="NCBI Taxonomy" id="1564158"/>
    <lineage>
        <taxon>Bacteria</taxon>
        <taxon>Bacillati</taxon>
        <taxon>Actinomycetota</taxon>
        <taxon>Actinomycetes</taxon>
        <taxon>Geodermatophilales</taxon>
        <taxon>Geodermatophilaceae</taxon>
        <taxon>Geodermatophilus</taxon>
    </lineage>
</organism>
<comment type="caution">
    <text evidence="1">The sequence shown here is derived from an EMBL/GenBank/DDBJ whole genome shotgun (WGS) entry which is preliminary data.</text>
</comment>
<evidence type="ECO:0000313" key="1">
    <source>
        <dbReference type="EMBL" id="NEK60238.1"/>
    </source>
</evidence>
<gene>
    <name evidence="1" type="ORF">GCU56_20480</name>
</gene>
<dbReference type="EMBL" id="JAAGWF010000027">
    <property type="protein sequence ID" value="NEK60238.1"/>
    <property type="molecule type" value="Genomic_DNA"/>
</dbReference>
<keyword evidence="2" id="KW-1185">Reference proteome</keyword>
<accession>A0A7K3W6A1</accession>
<name>A0A7K3W6A1_9ACTN</name>
<dbReference type="Proteomes" id="UP000470246">
    <property type="component" value="Unassembled WGS sequence"/>
</dbReference>
<sequence>MTVLDEPLASVQLELLDLIWEPIGSAVNRGHDPDWPVWDFVRRSLLSRYPTLETAEEVLSSIPALAWGGPSRSRRYGLVWHEGHIAMSPGKENRVGLTIAGLAMLARSGRNTGPLADALAAIIGTVAAADEALSPDPFEVVQADVPLSDYTASVATLSREQGYGFPDRLIADGLGNGREYALIAINQIGRLLPLQVLLGRQSLRPFRYVRNADDYLTCIDTVEDSQREPVHYSSPLTLVQTLDYLGYVLAADPQWFGGPRLTVAPDLQSAASLGMPVTTRSEYESALSALWNVLAQLNVPAVPKDILAARFHGKQPGSIGRLQSWLETRDADPASRERCMAALATVRQVGRLRTEPQHGSPQVRRQAVEARRRLGLPDVVHDYEAAWSRTLDVLAGAFNVIREEVQGVAGLSAVD</sequence>
<protein>
    <submittedName>
        <fullName evidence="1">Uncharacterized protein</fullName>
    </submittedName>
</protein>
<reference evidence="1 2" key="1">
    <citation type="submission" date="2020-02" db="EMBL/GenBank/DDBJ databases">
        <title>Geodermatophilus sabuli CPCC 205279 I12A-02694.</title>
        <authorList>
            <person name="Jiang Z."/>
        </authorList>
    </citation>
    <scope>NUCLEOTIDE SEQUENCE [LARGE SCALE GENOMIC DNA]</scope>
    <source>
        <strain evidence="1 2">I12A-02694</strain>
    </source>
</reference>
<dbReference type="AlphaFoldDB" id="A0A7K3W6A1"/>